<keyword evidence="2" id="KW-1185">Reference proteome</keyword>
<dbReference type="AlphaFoldDB" id="A0AAN9HKH7"/>
<gene>
    <name evidence="1" type="ORF">RIF29_47015</name>
</gene>
<dbReference type="EMBL" id="JAYWIO010000063">
    <property type="protein sequence ID" value="KAK7234365.1"/>
    <property type="molecule type" value="Genomic_DNA"/>
</dbReference>
<organism evidence="1 2">
    <name type="scientific">Crotalaria pallida</name>
    <name type="common">Smooth rattlebox</name>
    <name type="synonym">Crotalaria striata</name>
    <dbReference type="NCBI Taxonomy" id="3830"/>
    <lineage>
        <taxon>Eukaryota</taxon>
        <taxon>Viridiplantae</taxon>
        <taxon>Streptophyta</taxon>
        <taxon>Embryophyta</taxon>
        <taxon>Tracheophyta</taxon>
        <taxon>Spermatophyta</taxon>
        <taxon>Magnoliopsida</taxon>
        <taxon>eudicotyledons</taxon>
        <taxon>Gunneridae</taxon>
        <taxon>Pentapetalae</taxon>
        <taxon>rosids</taxon>
        <taxon>fabids</taxon>
        <taxon>Fabales</taxon>
        <taxon>Fabaceae</taxon>
        <taxon>Papilionoideae</taxon>
        <taxon>50 kb inversion clade</taxon>
        <taxon>genistoids sensu lato</taxon>
        <taxon>core genistoids</taxon>
        <taxon>Crotalarieae</taxon>
        <taxon>Crotalaria</taxon>
    </lineage>
</organism>
<comment type="caution">
    <text evidence="1">The sequence shown here is derived from an EMBL/GenBank/DDBJ whole genome shotgun (WGS) entry which is preliminary data.</text>
</comment>
<protein>
    <submittedName>
        <fullName evidence="1">Uncharacterized protein</fullName>
    </submittedName>
</protein>
<dbReference type="Proteomes" id="UP001372338">
    <property type="component" value="Unassembled WGS sequence"/>
</dbReference>
<evidence type="ECO:0000313" key="1">
    <source>
        <dbReference type="EMBL" id="KAK7234365.1"/>
    </source>
</evidence>
<evidence type="ECO:0000313" key="2">
    <source>
        <dbReference type="Proteomes" id="UP001372338"/>
    </source>
</evidence>
<accession>A0AAN9HKH7</accession>
<proteinExistence type="predicted"/>
<name>A0AAN9HKH7_CROPI</name>
<reference evidence="1 2" key="1">
    <citation type="submission" date="2024-01" db="EMBL/GenBank/DDBJ databases">
        <title>The genomes of 5 underutilized Papilionoideae crops provide insights into root nodulation and disease resistanc.</title>
        <authorList>
            <person name="Yuan L."/>
        </authorList>
    </citation>
    <scope>NUCLEOTIDE SEQUENCE [LARGE SCALE GENOMIC DNA]</scope>
    <source>
        <strain evidence="1">ZHUSHIDOU_FW_LH</strain>
        <tissue evidence="1">Leaf</tissue>
    </source>
</reference>
<sequence>MDRIWDCPLSVIASRYCNGHDPIPIPKAQTETGKRLTRTDRRELACYRLTDLLSSLIGFPACKPSFFLTLTSKQVNYLLSSFLKNIPNSKDLMQERKKESVDSMVAELSSRSPLIDFGKAGGRL</sequence>